<keyword evidence="1" id="KW-0175">Coiled coil</keyword>
<organism evidence="2 3">
    <name type="scientific">Pseudomonas fluorescens</name>
    <dbReference type="NCBI Taxonomy" id="294"/>
    <lineage>
        <taxon>Bacteria</taxon>
        <taxon>Pseudomonadati</taxon>
        <taxon>Pseudomonadota</taxon>
        <taxon>Gammaproteobacteria</taxon>
        <taxon>Pseudomonadales</taxon>
        <taxon>Pseudomonadaceae</taxon>
        <taxon>Pseudomonas</taxon>
    </lineage>
</organism>
<proteinExistence type="predicted"/>
<gene>
    <name evidence="2" type="ORF">PS918_05776</name>
</gene>
<evidence type="ECO:0000313" key="2">
    <source>
        <dbReference type="EMBL" id="VVQ14811.1"/>
    </source>
</evidence>
<feature type="coiled-coil region" evidence="1">
    <location>
        <begin position="269"/>
        <end position="339"/>
    </location>
</feature>
<dbReference type="AlphaFoldDB" id="A0A5E7UUC5"/>
<dbReference type="Gene3D" id="2.180.10.10">
    <property type="entry name" value="RHS repeat-associated core"/>
    <property type="match status" value="1"/>
</dbReference>
<dbReference type="SUPFAM" id="SSF56399">
    <property type="entry name" value="ADP-ribosylation"/>
    <property type="match status" value="1"/>
</dbReference>
<dbReference type="InterPro" id="IPR022385">
    <property type="entry name" value="Rhs_assc_core"/>
</dbReference>
<accession>A0A5E7UUC5</accession>
<name>A0A5E7UUC5_PSEFL</name>
<dbReference type="Proteomes" id="UP000326611">
    <property type="component" value="Unassembled WGS sequence"/>
</dbReference>
<dbReference type="EMBL" id="CABVIY010000010">
    <property type="protein sequence ID" value="VVQ14811.1"/>
    <property type="molecule type" value="Genomic_DNA"/>
</dbReference>
<dbReference type="NCBIfam" id="TIGR03696">
    <property type="entry name" value="Rhs_assc_core"/>
    <property type="match status" value="1"/>
</dbReference>
<reference evidence="2 3" key="1">
    <citation type="submission" date="2019-09" db="EMBL/GenBank/DDBJ databases">
        <authorList>
            <person name="Chandra G."/>
            <person name="Truman W A."/>
        </authorList>
    </citation>
    <scope>NUCLEOTIDE SEQUENCE [LARGE SCALE GENOMIC DNA]</scope>
    <source>
        <strain evidence="2">PS918</strain>
    </source>
</reference>
<sequence>MKRGSIWGATMPRNLILVKHQYDALNRLVASTASAQDADLRVYRKDRLVTEVQGPVKRGILRHEDQLLAQQQRQGNTAVETALPTTDQQGSVLGVQTATQLHPLAYTPYGHRPLGNGLLSLLGFNGERPDPVTGWYLLGTGYHRPFNPVLMRFNSPDSWSPFGEGGVNAYAYGLGDPTNQIDKSGHAPTFISTLMNFLGIKPGNGFKRLSTSTTRSSVTQLARPNSATGLIDLGFEGAEDATGAISTPRAGLGDGSLQHQPASKIPKKIRDKQSKLDRAKSKLEKTNTQLSTVRNSLTYKLNASYKPSFEVQNILDNAETRALARKQHLTNKIKRLESELAPYSASTQNSNIRSK</sequence>
<evidence type="ECO:0008006" key="4">
    <source>
        <dbReference type="Google" id="ProtNLM"/>
    </source>
</evidence>
<evidence type="ECO:0000256" key="1">
    <source>
        <dbReference type="SAM" id="Coils"/>
    </source>
</evidence>
<protein>
    <recommendedName>
        <fullName evidence="4">RHS repeat-associated core domain-containing protein</fullName>
    </recommendedName>
</protein>
<evidence type="ECO:0000313" key="3">
    <source>
        <dbReference type="Proteomes" id="UP000326611"/>
    </source>
</evidence>